<dbReference type="AlphaFoldDB" id="A0A4R6PVK8"/>
<evidence type="ECO:0008006" key="4">
    <source>
        <dbReference type="Google" id="ProtNLM"/>
    </source>
</evidence>
<organism evidence="2 3">
    <name type="scientific">Nocardia ignorata</name>
    <dbReference type="NCBI Taxonomy" id="145285"/>
    <lineage>
        <taxon>Bacteria</taxon>
        <taxon>Bacillati</taxon>
        <taxon>Actinomycetota</taxon>
        <taxon>Actinomycetes</taxon>
        <taxon>Mycobacteriales</taxon>
        <taxon>Nocardiaceae</taxon>
        <taxon>Nocardia</taxon>
    </lineage>
</organism>
<accession>A0A4R6PVK8</accession>
<dbReference type="Proteomes" id="UP000295087">
    <property type="component" value="Unassembled WGS sequence"/>
</dbReference>
<gene>
    <name evidence="2" type="ORF">DFR75_1011862</name>
</gene>
<keyword evidence="1" id="KW-0732">Signal</keyword>
<evidence type="ECO:0000313" key="3">
    <source>
        <dbReference type="Proteomes" id="UP000295087"/>
    </source>
</evidence>
<sequence>MISRKALAATGAAATAAVMFFGPAAMANAEDSGSASGSAELLELSTGSAGLLEGPAAGSSVLESGSGAIDGLTSAVLNIVDAVTGIKDLTAPAE</sequence>
<name>A0A4R6PVK8_NOCIG</name>
<proteinExistence type="predicted"/>
<protein>
    <recommendedName>
        <fullName evidence="4">Secreted protein</fullName>
    </recommendedName>
</protein>
<evidence type="ECO:0000313" key="2">
    <source>
        <dbReference type="EMBL" id="TDP42744.1"/>
    </source>
</evidence>
<keyword evidence="3" id="KW-1185">Reference proteome</keyword>
<feature type="signal peptide" evidence="1">
    <location>
        <begin position="1"/>
        <end position="27"/>
    </location>
</feature>
<dbReference type="EMBL" id="SNXK01000001">
    <property type="protein sequence ID" value="TDP42744.1"/>
    <property type="molecule type" value="Genomic_DNA"/>
</dbReference>
<feature type="chain" id="PRO_5039013999" description="Secreted protein" evidence="1">
    <location>
        <begin position="28"/>
        <end position="94"/>
    </location>
</feature>
<comment type="caution">
    <text evidence="2">The sequence shown here is derived from an EMBL/GenBank/DDBJ whole genome shotgun (WGS) entry which is preliminary data.</text>
</comment>
<evidence type="ECO:0000256" key="1">
    <source>
        <dbReference type="SAM" id="SignalP"/>
    </source>
</evidence>
<reference evidence="2 3" key="1">
    <citation type="submission" date="2019-03" db="EMBL/GenBank/DDBJ databases">
        <title>Genomic Encyclopedia of Type Strains, Phase IV (KMG-IV): sequencing the most valuable type-strain genomes for metagenomic binning, comparative biology and taxonomic classification.</title>
        <authorList>
            <person name="Goeker M."/>
        </authorList>
    </citation>
    <scope>NUCLEOTIDE SEQUENCE [LARGE SCALE GENOMIC DNA]</scope>
    <source>
        <strain evidence="2 3">DSM 44496</strain>
    </source>
</reference>
<dbReference type="RefSeq" id="WP_067485012.1">
    <property type="nucleotide sequence ID" value="NZ_JBHXPO010000004.1"/>
</dbReference>